<dbReference type="GO" id="GO:0016301">
    <property type="term" value="F:kinase activity"/>
    <property type="evidence" value="ECO:0007669"/>
    <property type="project" value="UniProtKB-KW"/>
</dbReference>
<dbReference type="STRING" id="2162.BRM9_1659"/>
<evidence type="ECO:0000259" key="3">
    <source>
        <dbReference type="PROSITE" id="PS50113"/>
    </source>
</evidence>
<feature type="domain" description="Histidine kinase" evidence="1">
    <location>
        <begin position="291"/>
        <end position="481"/>
    </location>
</feature>
<dbReference type="PROSITE" id="PS50113">
    <property type="entry name" value="PAC"/>
    <property type="match status" value="1"/>
</dbReference>
<dbReference type="KEGG" id="mfc:BRM9_1659"/>
<dbReference type="PANTHER" id="PTHR43065:SF23">
    <property type="entry name" value="SENSOR HISTIDINE KINASE PDTAS"/>
    <property type="match status" value="1"/>
</dbReference>
<feature type="domain" description="PAS" evidence="2">
    <location>
        <begin position="160"/>
        <end position="227"/>
    </location>
</feature>
<feature type="domain" description="PAC" evidence="3">
    <location>
        <begin position="108"/>
        <end position="159"/>
    </location>
</feature>
<dbReference type="NCBIfam" id="TIGR00229">
    <property type="entry name" value="sensory_box"/>
    <property type="match status" value="2"/>
</dbReference>
<name>A0A089ZCF9_METFO</name>
<dbReference type="SUPFAM" id="SSF55874">
    <property type="entry name" value="ATPase domain of HSP90 chaperone/DNA topoisomerase II/histidine kinase"/>
    <property type="match status" value="1"/>
</dbReference>
<organism evidence="4 5">
    <name type="scientific">Methanobacterium formicicum</name>
    <dbReference type="NCBI Taxonomy" id="2162"/>
    <lineage>
        <taxon>Archaea</taxon>
        <taxon>Methanobacteriati</taxon>
        <taxon>Methanobacteriota</taxon>
        <taxon>Methanomada group</taxon>
        <taxon>Methanobacteria</taxon>
        <taxon>Methanobacteriales</taxon>
        <taxon>Methanobacteriaceae</taxon>
        <taxon>Methanobacterium</taxon>
    </lineage>
</organism>
<proteinExistence type="predicted"/>
<dbReference type="Gene3D" id="3.30.450.20">
    <property type="entry name" value="PAS domain"/>
    <property type="match status" value="2"/>
</dbReference>
<keyword evidence="4" id="KW-0808">Transferase</keyword>
<evidence type="ECO:0000259" key="1">
    <source>
        <dbReference type="PROSITE" id="PS50109"/>
    </source>
</evidence>
<accession>A0A089ZCF9</accession>
<feature type="domain" description="PAS" evidence="2">
    <location>
        <begin position="37"/>
        <end position="78"/>
    </location>
</feature>
<dbReference type="InterPro" id="IPR011495">
    <property type="entry name" value="Sig_transdc_His_kin_sub2_dim/P"/>
</dbReference>
<dbReference type="AlphaFoldDB" id="A0A089ZCF9"/>
<evidence type="ECO:0000259" key="2">
    <source>
        <dbReference type="PROSITE" id="PS50112"/>
    </source>
</evidence>
<dbReference type="GeneID" id="24792824"/>
<dbReference type="CDD" id="cd00130">
    <property type="entry name" value="PAS"/>
    <property type="match status" value="2"/>
</dbReference>
<dbReference type="SMART" id="SM00387">
    <property type="entry name" value="HATPase_c"/>
    <property type="match status" value="1"/>
</dbReference>
<sequence length="481" mass="55580">MVYHALFWQKTYIRWNQIEYKHFYGLVRGVWLRMVITNKEYEFAFNNCPDAILLTLSDGTVLSANPSACELFGYTEDEWCDLKRSDLVDATDSRTSVYLEARKKEGDVEGELIFIKKNGEKFTGHIKSALKQPEKSLGKACVIIKDITELKRAEESLKKNKERYYDLFYNARVGIFRCRINKMELLDVNKKITELSGYTKEELLNDVSIVKFPYPDEIDNIMGKLEEEGFIENHEVHILDKMGDIRTALVSFKLYPEEDFFEGTVVDITKRKELELKLQKSLEEKEILLKETHHRVKNNLAIISSIINLQSSYFDDPEALNAFKNIQDRANSMSMIHERLYKSKDLKNINFGEYLTRLCNNLYKTYTHSTNISLKLNIENLSVKNDVAVPLGIIVNELFTNSLKYAFPDENGNLQVDFRGNNEMYMLSIKDDGIGLPEDFGIEKTNSLGLTLVKILTEQINGTLELESENGTKWLIKIPIS</sequence>
<gene>
    <name evidence="4" type="ORF">BRM9_1659</name>
</gene>
<dbReference type="PROSITE" id="PS50109">
    <property type="entry name" value="HIS_KIN"/>
    <property type="match status" value="1"/>
</dbReference>
<dbReference type="InterPro" id="IPR003594">
    <property type="entry name" value="HATPase_dom"/>
</dbReference>
<dbReference type="Pfam" id="PF07568">
    <property type="entry name" value="HisKA_2"/>
    <property type="match status" value="1"/>
</dbReference>
<dbReference type="InterPro" id="IPR036890">
    <property type="entry name" value="HATPase_C_sf"/>
</dbReference>
<evidence type="ECO:0000313" key="5">
    <source>
        <dbReference type="Proteomes" id="UP000029661"/>
    </source>
</evidence>
<dbReference type="PROSITE" id="PS50112">
    <property type="entry name" value="PAS"/>
    <property type="match status" value="2"/>
</dbReference>
<dbReference type="Gene3D" id="3.30.565.10">
    <property type="entry name" value="Histidine kinase-like ATPase, C-terminal domain"/>
    <property type="match status" value="1"/>
</dbReference>
<dbReference type="EMBL" id="CP006933">
    <property type="protein sequence ID" value="AIS32471.1"/>
    <property type="molecule type" value="Genomic_DNA"/>
</dbReference>
<dbReference type="InterPro" id="IPR000014">
    <property type="entry name" value="PAS"/>
</dbReference>
<dbReference type="SUPFAM" id="SSF55785">
    <property type="entry name" value="PYP-like sensor domain (PAS domain)"/>
    <property type="match status" value="2"/>
</dbReference>
<dbReference type="Pfam" id="PF13426">
    <property type="entry name" value="PAS_9"/>
    <property type="match status" value="2"/>
</dbReference>
<dbReference type="InterPro" id="IPR000700">
    <property type="entry name" value="PAS-assoc_C"/>
</dbReference>
<evidence type="ECO:0000313" key="4">
    <source>
        <dbReference type="EMBL" id="AIS32471.1"/>
    </source>
</evidence>
<dbReference type="InterPro" id="IPR005467">
    <property type="entry name" value="His_kinase_dom"/>
</dbReference>
<dbReference type="SMART" id="SM00091">
    <property type="entry name" value="PAS"/>
    <property type="match status" value="2"/>
</dbReference>
<dbReference type="Pfam" id="PF02518">
    <property type="entry name" value="HATPase_c"/>
    <property type="match status" value="1"/>
</dbReference>
<dbReference type="RefSeq" id="WP_081944580.1">
    <property type="nucleotide sequence ID" value="NZ_CP006933.1"/>
</dbReference>
<dbReference type="Proteomes" id="UP000029661">
    <property type="component" value="Chromosome"/>
</dbReference>
<keyword evidence="4" id="KW-0418">Kinase</keyword>
<dbReference type="OrthoDB" id="8127at2157"/>
<dbReference type="PANTHER" id="PTHR43065">
    <property type="entry name" value="SENSOR HISTIDINE KINASE"/>
    <property type="match status" value="1"/>
</dbReference>
<dbReference type="InterPro" id="IPR035965">
    <property type="entry name" value="PAS-like_dom_sf"/>
</dbReference>
<reference evidence="4 5" key="1">
    <citation type="submission" date="2013-12" db="EMBL/GenBank/DDBJ databases">
        <title>The complete genome sequence of Methanobacterium sp. BRM9.</title>
        <authorList>
            <consortium name="Pastoral Greenhouse Gas Research Consortium"/>
            <person name="Kelly W.J."/>
            <person name="Leahy S.C."/>
            <person name="Perry R."/>
            <person name="Li D."/>
            <person name="Altermann E."/>
            <person name="Lambie S.C."/>
            <person name="Attwood G.T."/>
        </authorList>
    </citation>
    <scope>NUCLEOTIDE SEQUENCE [LARGE SCALE GENOMIC DNA]</scope>
    <source>
        <strain evidence="4 5">BRM9</strain>
    </source>
</reference>
<protein>
    <submittedName>
        <fullName evidence="4">Histidine kinase/PAS domain-containing protein</fullName>
    </submittedName>
</protein>